<dbReference type="SUPFAM" id="SSF53850">
    <property type="entry name" value="Periplasmic binding protein-like II"/>
    <property type="match status" value="1"/>
</dbReference>
<dbReference type="Proteomes" id="UP001596501">
    <property type="component" value="Unassembled WGS sequence"/>
</dbReference>
<dbReference type="Gene3D" id="3.40.190.10">
    <property type="entry name" value="Periplasmic binding protein-like II"/>
    <property type="match status" value="2"/>
</dbReference>
<reference evidence="2" key="1">
    <citation type="journal article" date="2019" name="Int. J. Syst. Evol. Microbiol.">
        <title>The Global Catalogue of Microorganisms (GCM) 10K type strain sequencing project: providing services to taxonomists for standard genome sequencing and annotation.</title>
        <authorList>
            <consortium name="The Broad Institute Genomics Platform"/>
            <consortium name="The Broad Institute Genome Sequencing Center for Infectious Disease"/>
            <person name="Wu L."/>
            <person name="Ma J."/>
        </authorList>
    </citation>
    <scope>NUCLEOTIDE SEQUENCE [LARGE SCALE GENOMIC DNA]</scope>
    <source>
        <strain evidence="2">CGMCC 1.12371</strain>
    </source>
</reference>
<organism evidence="1 2">
    <name type="scientific">Hydrogenophaga atypica</name>
    <dbReference type="NCBI Taxonomy" id="249409"/>
    <lineage>
        <taxon>Bacteria</taxon>
        <taxon>Pseudomonadati</taxon>
        <taxon>Pseudomonadota</taxon>
        <taxon>Betaproteobacteria</taxon>
        <taxon>Burkholderiales</taxon>
        <taxon>Comamonadaceae</taxon>
        <taxon>Hydrogenophaga</taxon>
    </lineage>
</organism>
<evidence type="ECO:0000313" key="1">
    <source>
        <dbReference type="EMBL" id="MFC7408388.1"/>
    </source>
</evidence>
<evidence type="ECO:0000313" key="2">
    <source>
        <dbReference type="Proteomes" id="UP001596501"/>
    </source>
</evidence>
<dbReference type="PANTHER" id="PTHR35936">
    <property type="entry name" value="MEMBRANE-BOUND LYTIC MUREIN TRANSGLYCOSYLASE F"/>
    <property type="match status" value="1"/>
</dbReference>
<dbReference type="EMBL" id="JBHTCA010000003">
    <property type="protein sequence ID" value="MFC7408388.1"/>
    <property type="molecule type" value="Genomic_DNA"/>
</dbReference>
<dbReference type="PANTHER" id="PTHR35936:SF35">
    <property type="entry name" value="L-CYSTINE-BINDING PROTEIN TCYJ"/>
    <property type="match status" value="1"/>
</dbReference>
<name>A0ABW2QIM1_9BURK</name>
<sequence length="267" mass="28850">MRVPTPTKVGRVGVGLLAWLLAGSGWAGSPVEGVSPVRGPRIEFATYPIPVHVENAREGLFVELMREVAATAGFQHFHIEVMPPPRALRGLMTSKHDAVFPALDSLFETHQAMVRTSESIDCKEDFVFTARGTPMLRSLADLRGKVVGITHGYPYSREVMAATGFTLEVAASDELNLRKLAAGRIDAFVLDEKTGIKAAQALGLGAAVQYDGMAPVSRQDVYVAFAPTERGRELAERTSDALRQLKASGRYQTITHGITFARGCGGR</sequence>
<gene>
    <name evidence="1" type="ORF">ACFQPB_05910</name>
</gene>
<accession>A0ABW2QIM1</accession>
<dbReference type="RefSeq" id="WP_382220571.1">
    <property type="nucleotide sequence ID" value="NZ_JBHTCA010000003.1"/>
</dbReference>
<comment type="caution">
    <text evidence="1">The sequence shown here is derived from an EMBL/GenBank/DDBJ whole genome shotgun (WGS) entry which is preliminary data.</text>
</comment>
<proteinExistence type="predicted"/>
<protein>
    <submittedName>
        <fullName evidence="1">Substrate-binding periplasmic protein</fullName>
    </submittedName>
</protein>
<keyword evidence="2" id="KW-1185">Reference proteome</keyword>